<dbReference type="InterPro" id="IPR001943">
    <property type="entry name" value="UVR_dom"/>
</dbReference>
<dbReference type="EMBL" id="KF900388">
    <property type="protein sequence ID" value="AIE93171.1"/>
    <property type="molecule type" value="Genomic_DNA"/>
</dbReference>
<feature type="domain" description="Helicase ATP-binding" evidence="14">
    <location>
        <begin position="23"/>
        <end position="106"/>
    </location>
</feature>
<dbReference type="GO" id="GO:0004518">
    <property type="term" value="F:nuclease activity"/>
    <property type="evidence" value="ECO:0007669"/>
    <property type="project" value="UniProtKB-KW"/>
</dbReference>
<dbReference type="SMART" id="SM00487">
    <property type="entry name" value="DEXDc"/>
    <property type="match status" value="1"/>
</dbReference>
<dbReference type="InterPro" id="IPR041471">
    <property type="entry name" value="UvrB_inter"/>
</dbReference>
<dbReference type="GO" id="GO:0016887">
    <property type="term" value="F:ATP hydrolysis activity"/>
    <property type="evidence" value="ECO:0007669"/>
    <property type="project" value="InterPro"/>
</dbReference>
<evidence type="ECO:0000259" key="15">
    <source>
        <dbReference type="PROSITE" id="PS51194"/>
    </source>
</evidence>
<dbReference type="GO" id="GO:0009380">
    <property type="term" value="C:excinuclease repair complex"/>
    <property type="evidence" value="ECO:0007669"/>
    <property type="project" value="InterPro"/>
</dbReference>
<dbReference type="GO" id="GO:0006289">
    <property type="term" value="P:nucleotide-excision repair"/>
    <property type="evidence" value="ECO:0007669"/>
    <property type="project" value="InterPro"/>
</dbReference>
<keyword evidence="3" id="KW-0963">Cytoplasm</keyword>
<dbReference type="SUPFAM" id="SSF52540">
    <property type="entry name" value="P-loop containing nucleoside triphosphate hydrolases"/>
    <property type="match status" value="2"/>
</dbReference>
<evidence type="ECO:0000259" key="14">
    <source>
        <dbReference type="PROSITE" id="PS51192"/>
    </source>
</evidence>
<evidence type="ECO:0000259" key="13">
    <source>
        <dbReference type="PROSITE" id="PS50151"/>
    </source>
</evidence>
<dbReference type="Pfam" id="PF12344">
    <property type="entry name" value="UvrB"/>
    <property type="match status" value="1"/>
</dbReference>
<dbReference type="PROSITE" id="PS51192">
    <property type="entry name" value="HELICASE_ATP_BIND_1"/>
    <property type="match status" value="1"/>
</dbReference>
<evidence type="ECO:0000256" key="11">
    <source>
        <dbReference type="ARBA" id="ARBA00029504"/>
    </source>
</evidence>
<evidence type="ECO:0000256" key="8">
    <source>
        <dbReference type="ARBA" id="ARBA00022881"/>
    </source>
</evidence>
<keyword evidence="9 12" id="KW-0234">DNA repair</keyword>
<keyword evidence="5 12" id="KW-0227">DNA damage</keyword>
<dbReference type="PROSITE" id="PS50151">
    <property type="entry name" value="UVR"/>
    <property type="match status" value="1"/>
</dbReference>
<comment type="similarity">
    <text evidence="2 12">Belongs to the UvrB family.</text>
</comment>
<dbReference type="PANTHER" id="PTHR24029">
    <property type="entry name" value="UVRABC SYSTEM PROTEIN B"/>
    <property type="match status" value="1"/>
</dbReference>
<dbReference type="InterPro" id="IPR027417">
    <property type="entry name" value="P-loop_NTPase"/>
</dbReference>
<keyword evidence="4" id="KW-0547">Nucleotide-binding</keyword>
<dbReference type="InterPro" id="IPR004807">
    <property type="entry name" value="UvrB"/>
</dbReference>
<dbReference type="CDD" id="cd18790">
    <property type="entry name" value="SF2_C_UvrB"/>
    <property type="match status" value="1"/>
</dbReference>
<keyword evidence="12" id="KW-0742">SOS response</keyword>
<dbReference type="GO" id="GO:0120545">
    <property type="term" value="F:nucleic acid conformation isomerase activity"/>
    <property type="evidence" value="ECO:0007669"/>
    <property type="project" value="UniProtKB-ARBA"/>
</dbReference>
<feature type="domain" description="UVR" evidence="13">
    <location>
        <begin position="731"/>
        <end position="766"/>
    </location>
</feature>
<dbReference type="InterPro" id="IPR024759">
    <property type="entry name" value="UvrB_YAD/RRR_dom"/>
</dbReference>
<keyword evidence="6 12" id="KW-0228">DNA excision</keyword>
<evidence type="ECO:0000256" key="9">
    <source>
        <dbReference type="ARBA" id="ARBA00023204"/>
    </source>
</evidence>
<protein>
    <recommendedName>
        <fullName evidence="11 12">UvrABC system protein B</fullName>
    </recommendedName>
</protein>
<dbReference type="SUPFAM" id="SSF46600">
    <property type="entry name" value="C-terminal UvrC-binding domain of UvrB"/>
    <property type="match status" value="1"/>
</dbReference>
<dbReference type="Gene3D" id="6.10.140.240">
    <property type="match status" value="1"/>
</dbReference>
<dbReference type="PROSITE" id="PS51194">
    <property type="entry name" value="HELICASE_CTER"/>
    <property type="match status" value="1"/>
</dbReference>
<dbReference type="InterPro" id="IPR014001">
    <property type="entry name" value="Helicase_ATP-bd"/>
</dbReference>
<dbReference type="InterPro" id="IPR001650">
    <property type="entry name" value="Helicase_C-like"/>
</dbReference>
<evidence type="ECO:0000256" key="10">
    <source>
        <dbReference type="ARBA" id="ARBA00026033"/>
    </source>
</evidence>
<dbReference type="GO" id="GO:0140097">
    <property type="term" value="F:catalytic activity, acting on DNA"/>
    <property type="evidence" value="ECO:0007669"/>
    <property type="project" value="UniProtKB-ARBA"/>
</dbReference>
<organism evidence="16">
    <name type="scientific">uncultured marine group II/III euryarchaeote AD1000_32_G05</name>
    <dbReference type="NCBI Taxonomy" id="1457755"/>
    <lineage>
        <taxon>Archaea</taxon>
        <taxon>Methanobacteriati</taxon>
        <taxon>Methanobacteriota</taxon>
        <taxon>environmental samples</taxon>
    </lineage>
</organism>
<dbReference type="PANTHER" id="PTHR24029:SF0">
    <property type="entry name" value="UVRABC SYSTEM PROTEIN B"/>
    <property type="match status" value="1"/>
</dbReference>
<evidence type="ECO:0000256" key="6">
    <source>
        <dbReference type="ARBA" id="ARBA00022769"/>
    </source>
</evidence>
<dbReference type="GO" id="GO:0009432">
    <property type="term" value="P:SOS response"/>
    <property type="evidence" value="ECO:0007669"/>
    <property type="project" value="UniProtKB-KW"/>
</dbReference>
<name>A0A075FUN4_9EURY</name>
<evidence type="ECO:0000256" key="5">
    <source>
        <dbReference type="ARBA" id="ARBA00022763"/>
    </source>
</evidence>
<dbReference type="Pfam" id="PF17757">
    <property type="entry name" value="UvrB_inter"/>
    <property type="match status" value="1"/>
</dbReference>
<keyword evidence="7" id="KW-0067">ATP-binding</keyword>
<comment type="subcellular location">
    <subcellularLocation>
        <location evidence="1 12">Cytoplasm</location>
    </subcellularLocation>
</comment>
<dbReference type="AlphaFoldDB" id="A0A075FUN4"/>
<comment type="subunit">
    <text evidence="10 12">Forms a heterotetramer with UvrA during the search for lesions. Interacts with UvrC in an incision complex.</text>
</comment>
<evidence type="ECO:0000256" key="1">
    <source>
        <dbReference type="ARBA" id="ARBA00004496"/>
    </source>
</evidence>
<dbReference type="GO" id="GO:0005524">
    <property type="term" value="F:ATP binding"/>
    <property type="evidence" value="ECO:0007669"/>
    <property type="project" value="UniProtKB-KW"/>
</dbReference>
<dbReference type="SMART" id="SM00490">
    <property type="entry name" value="HELICc"/>
    <property type="match status" value="1"/>
</dbReference>
<dbReference type="GO" id="GO:0003677">
    <property type="term" value="F:DNA binding"/>
    <property type="evidence" value="ECO:0007669"/>
    <property type="project" value="InterPro"/>
</dbReference>
<dbReference type="Pfam" id="PF04851">
    <property type="entry name" value="ResIII"/>
    <property type="match status" value="1"/>
</dbReference>
<keyword evidence="8 12" id="KW-0267">Excision nuclease</keyword>
<dbReference type="GO" id="GO:0005737">
    <property type="term" value="C:cytoplasm"/>
    <property type="evidence" value="ECO:0007669"/>
    <property type="project" value="UniProtKB-SubCell"/>
</dbReference>
<evidence type="ECO:0000256" key="2">
    <source>
        <dbReference type="ARBA" id="ARBA00008533"/>
    </source>
</evidence>
<dbReference type="InterPro" id="IPR036876">
    <property type="entry name" value="UVR_dom_sf"/>
</dbReference>
<feature type="domain" description="Helicase C-terminal" evidence="15">
    <location>
        <begin position="478"/>
        <end position="640"/>
    </location>
</feature>
<dbReference type="Gene3D" id="3.40.50.300">
    <property type="entry name" value="P-loop containing nucleotide triphosphate hydrolases"/>
    <property type="match status" value="3"/>
</dbReference>
<evidence type="ECO:0000256" key="12">
    <source>
        <dbReference type="RuleBase" id="RU003587"/>
    </source>
</evidence>
<dbReference type="Gene3D" id="4.10.860.10">
    <property type="entry name" value="UVR domain"/>
    <property type="match status" value="1"/>
</dbReference>
<reference evidence="16" key="1">
    <citation type="journal article" date="2014" name="Genome Biol. Evol.">
        <title>Pangenome evidence for extensive interdomain horizontal transfer affecting lineage core and shell genes in uncultured planktonic thaumarchaeota and euryarchaeota.</title>
        <authorList>
            <person name="Deschamps P."/>
            <person name="Zivanovic Y."/>
            <person name="Moreira D."/>
            <person name="Rodriguez-Valera F."/>
            <person name="Lopez-Garcia P."/>
        </authorList>
    </citation>
    <scope>NUCLEOTIDE SEQUENCE</scope>
</reference>
<gene>
    <name evidence="16" type="primary">uvrB</name>
</gene>
<evidence type="ECO:0000256" key="4">
    <source>
        <dbReference type="ARBA" id="ARBA00022741"/>
    </source>
</evidence>
<evidence type="ECO:0000313" key="16">
    <source>
        <dbReference type="EMBL" id="AIE93171.1"/>
    </source>
</evidence>
<evidence type="ECO:0000256" key="3">
    <source>
        <dbReference type="ARBA" id="ARBA00022490"/>
    </source>
</evidence>
<proteinExistence type="inferred from homology"/>
<evidence type="ECO:0000256" key="7">
    <source>
        <dbReference type="ARBA" id="ARBA00022840"/>
    </source>
</evidence>
<sequence length="767" mass="86883">MFVLRSDYGTAGDQEQAINSLIEQIEGNQERCVLMGVTGSGKTFAMANIIERLGIPTLILSHNKTLARQLWQEMSELFPKNAVEYFVSYYDYYQPEAYLPNRDLYIDKELQMNERIEQERFSTVASLVTRPDVITVGTVSAIYGLNPPEAFQESYLHLEVGDSRQPQEIMRVLVEMQYRRTTSDITRGDVRLRGEVLDVWMPSRDDPIRIQFGWDGIEKITVCEAVSWEPLDDFEEAWIHPRKFYMTGEERFLQAIEDIEAELDERIDFFVAEGRDLEAHRIEQRTKFDLEMLRETGSCKGVENYSMHFDGRSEGERPYCLLDFYRFCAENFHGGADKFLVIMDESHVTLPQVGGMFGGDWSRKANLVEYGFRLRSAHDNRPLKIAEFQKLIPQMMYVSATPGERELRHLSEVVGRPVHDGLLHAPAGGGRGKSDVDKKLGRFSMEEILRDLPEAVRMEIRPTGLLDPRVEIRPTKGQVDDLLSEINRCVEQNERVLVTVMTIKFAEEVAEYLLKMNVKAHYLHSEIDTIERTEIIKALRIGHIDVIVGINLLREGLDIPEVSLVAIFDAEREGFLRNERSLLQTIGRASRNENGRVILYADKVSPSMEAAIKQTDARRVRQEEFNAANGITPRTIHKALPVMGAEVDDLLAGAAGKGRGGGRRLVARKPGTKGLDGIVKKFGLGAGAWNSTDSVLDNISQPDWVNAANDALAEEPEATAEDTPANDDDRAKLIARLEKEMKQAAARLEFERAAALRDRIYQIQTAE</sequence>
<dbReference type="InterPro" id="IPR006935">
    <property type="entry name" value="Helicase/UvrB_N"/>
</dbReference>
<dbReference type="Pfam" id="PF00271">
    <property type="entry name" value="Helicase_C"/>
    <property type="match status" value="1"/>
</dbReference>
<accession>A0A075FUN4</accession>
<dbReference type="Pfam" id="PF02151">
    <property type="entry name" value="UVR"/>
    <property type="match status" value="1"/>
</dbReference>